<feature type="compositionally biased region" description="Polar residues" evidence="4">
    <location>
        <begin position="408"/>
        <end position="423"/>
    </location>
</feature>
<keyword evidence="2" id="KW-0677">Repeat</keyword>
<organism evidence="7 8">
    <name type="scientific">Psophocarpus tetragonolobus</name>
    <name type="common">Winged bean</name>
    <name type="synonym">Dolichos tetragonolobus</name>
    <dbReference type="NCBI Taxonomy" id="3891"/>
    <lineage>
        <taxon>Eukaryota</taxon>
        <taxon>Viridiplantae</taxon>
        <taxon>Streptophyta</taxon>
        <taxon>Embryophyta</taxon>
        <taxon>Tracheophyta</taxon>
        <taxon>Spermatophyta</taxon>
        <taxon>Magnoliopsida</taxon>
        <taxon>eudicotyledons</taxon>
        <taxon>Gunneridae</taxon>
        <taxon>Pentapetalae</taxon>
        <taxon>rosids</taxon>
        <taxon>fabids</taxon>
        <taxon>Fabales</taxon>
        <taxon>Fabaceae</taxon>
        <taxon>Papilionoideae</taxon>
        <taxon>50 kb inversion clade</taxon>
        <taxon>NPAAA clade</taxon>
        <taxon>indigoferoid/millettioid clade</taxon>
        <taxon>Phaseoleae</taxon>
        <taxon>Psophocarpus</taxon>
    </lineage>
</organism>
<dbReference type="Gene3D" id="1.10.510.10">
    <property type="entry name" value="Transferase(Phosphotransferase) domain 1"/>
    <property type="match status" value="2"/>
</dbReference>
<dbReference type="Gene3D" id="3.30.430.20">
    <property type="entry name" value="Gnk2 domain, C-X8-C-X2-C motif"/>
    <property type="match status" value="2"/>
</dbReference>
<reference evidence="7 8" key="1">
    <citation type="submission" date="2024-01" db="EMBL/GenBank/DDBJ databases">
        <title>The genomes of 5 underutilized Papilionoideae crops provide insights into root nodulation and disease resistanc.</title>
        <authorList>
            <person name="Jiang F."/>
        </authorList>
    </citation>
    <scope>NUCLEOTIDE SEQUENCE [LARGE SCALE GENOMIC DNA]</scope>
    <source>
        <strain evidence="7">DUOXIRENSHENG_FW03</strain>
        <tissue evidence="7">Leaves</tissue>
    </source>
</reference>
<dbReference type="InterPro" id="IPR011009">
    <property type="entry name" value="Kinase-like_dom_sf"/>
</dbReference>
<accession>A0AAN9XSF5</accession>
<feature type="chain" id="PRO_5042841435" description="Gnk2-homologous domain-containing protein" evidence="5">
    <location>
        <begin position="29"/>
        <end position="463"/>
    </location>
</feature>
<evidence type="ECO:0000256" key="1">
    <source>
        <dbReference type="ARBA" id="ARBA00022729"/>
    </source>
</evidence>
<dbReference type="InterPro" id="IPR038408">
    <property type="entry name" value="GNK2_sf"/>
</dbReference>
<dbReference type="InterPro" id="IPR001245">
    <property type="entry name" value="Ser-Thr/Tyr_kinase_cat_dom"/>
</dbReference>
<dbReference type="Pfam" id="PF01657">
    <property type="entry name" value="Stress-antifung"/>
    <property type="match status" value="2"/>
</dbReference>
<dbReference type="FunFam" id="3.30.430.20:FF:000003">
    <property type="entry name" value="Cysteine-rich RLK (RECEPTOR-like protein kinase) 10"/>
    <property type="match status" value="1"/>
</dbReference>
<dbReference type="FunFam" id="3.30.430.20:FF:000002">
    <property type="entry name" value="Cysteine-rich receptor-like protein kinase 10"/>
    <property type="match status" value="1"/>
</dbReference>
<keyword evidence="3" id="KW-0067">ATP-binding</keyword>
<name>A0AAN9XSF5_PSOTE</name>
<evidence type="ECO:0000259" key="6">
    <source>
        <dbReference type="PROSITE" id="PS51473"/>
    </source>
</evidence>
<proteinExistence type="predicted"/>
<dbReference type="PANTHER" id="PTHR32099:SF105">
    <property type="entry name" value="CYSTEINE-RICH REPEAT SECRETORY PROTEIN 1"/>
    <property type="match status" value="1"/>
</dbReference>
<evidence type="ECO:0000256" key="3">
    <source>
        <dbReference type="PROSITE-ProRule" id="PRU10141"/>
    </source>
</evidence>
<evidence type="ECO:0000256" key="2">
    <source>
        <dbReference type="ARBA" id="ARBA00022737"/>
    </source>
</evidence>
<feature type="binding site" evidence="3">
    <location>
        <position position="348"/>
    </location>
    <ligand>
        <name>ATP</name>
        <dbReference type="ChEBI" id="CHEBI:30616"/>
    </ligand>
</feature>
<keyword evidence="1 5" id="KW-0732">Signal</keyword>
<evidence type="ECO:0000313" key="8">
    <source>
        <dbReference type="Proteomes" id="UP001386955"/>
    </source>
</evidence>
<dbReference type="InterPro" id="IPR002902">
    <property type="entry name" value="GNK2"/>
</dbReference>
<feature type="domain" description="Gnk2-homologous" evidence="6">
    <location>
        <begin position="137"/>
        <end position="243"/>
    </location>
</feature>
<evidence type="ECO:0000256" key="5">
    <source>
        <dbReference type="SAM" id="SignalP"/>
    </source>
</evidence>
<protein>
    <recommendedName>
        <fullName evidence="6">Gnk2-homologous domain-containing protein</fullName>
    </recommendedName>
</protein>
<dbReference type="GO" id="GO:0005524">
    <property type="term" value="F:ATP binding"/>
    <property type="evidence" value="ECO:0007669"/>
    <property type="project" value="UniProtKB-UniRule"/>
</dbReference>
<dbReference type="EMBL" id="JAYMYS010000002">
    <property type="protein sequence ID" value="KAK7405864.1"/>
    <property type="molecule type" value="Genomic_DNA"/>
</dbReference>
<dbReference type="InterPro" id="IPR017441">
    <property type="entry name" value="Protein_kinase_ATP_BS"/>
</dbReference>
<evidence type="ECO:0000256" key="4">
    <source>
        <dbReference type="SAM" id="MobiDB-lite"/>
    </source>
</evidence>
<feature type="signal peptide" evidence="5">
    <location>
        <begin position="1"/>
        <end position="28"/>
    </location>
</feature>
<dbReference type="GO" id="GO:0004672">
    <property type="term" value="F:protein kinase activity"/>
    <property type="evidence" value="ECO:0007669"/>
    <property type="project" value="InterPro"/>
</dbReference>
<sequence>MIHSLMVPKPIQVYLFCTLTLFSGVVFAKPPYNICSTSSSYVDGSSFENNLMNLLSSLSSNASISKFYNTSYGVAPDRVYGLYMCLGYTTTDSCQKCIMEATKDIVKLCPKAKEAVLWEEMCQLRYSNTNFLGRLNVTGNIGLNNKQNISEPEKFESAVNDILSYLTMLASFDASTNKYVSAEIPFENKTVFAVVQCTRDLTTNDCSTCLQSAMRDIPGCCYTYIGARVLSRSCYLRYELYQFPLGATETKDSSTRNNAPKRGKEIDKNGIDNHQINLQNFGQRGEAVFHQQKFRGRNKKTFGDFPCIDLATLCVATKNFSDLNKLGQGGFGSVYKGILNDGQEVAIKRLSTWIVAGSEGEANTATIVGTYGYMSPEYAMEGLYSIKSDVFGFGVLLLETITGKRNTSFNQSQNSPSLLSYNESAKPGQPERPPFSLGRSNANEPDFQECSLNLLTISHILPQ</sequence>
<feature type="region of interest" description="Disordered" evidence="4">
    <location>
        <begin position="408"/>
        <end position="442"/>
    </location>
</feature>
<keyword evidence="8" id="KW-1185">Reference proteome</keyword>
<dbReference type="PROSITE" id="PS51473">
    <property type="entry name" value="GNK2"/>
    <property type="match status" value="2"/>
</dbReference>
<dbReference type="CDD" id="cd23509">
    <property type="entry name" value="Gnk2-like"/>
    <property type="match status" value="2"/>
</dbReference>
<comment type="caution">
    <text evidence="7">The sequence shown here is derived from an EMBL/GenBank/DDBJ whole genome shotgun (WGS) entry which is preliminary data.</text>
</comment>
<dbReference type="AlphaFoldDB" id="A0AAN9XSF5"/>
<gene>
    <name evidence="7" type="ORF">VNO78_07474</name>
</gene>
<dbReference type="SUPFAM" id="SSF56112">
    <property type="entry name" value="Protein kinase-like (PK-like)"/>
    <property type="match status" value="1"/>
</dbReference>
<feature type="domain" description="Gnk2-homologous" evidence="6">
    <location>
        <begin position="29"/>
        <end position="131"/>
    </location>
</feature>
<dbReference type="Pfam" id="PF07714">
    <property type="entry name" value="PK_Tyr_Ser-Thr"/>
    <property type="match status" value="1"/>
</dbReference>
<dbReference type="Proteomes" id="UP001386955">
    <property type="component" value="Unassembled WGS sequence"/>
</dbReference>
<evidence type="ECO:0000313" key="7">
    <source>
        <dbReference type="EMBL" id="KAK7405864.1"/>
    </source>
</evidence>
<keyword evidence="3" id="KW-0547">Nucleotide-binding</keyword>
<dbReference type="PROSITE" id="PS00107">
    <property type="entry name" value="PROTEIN_KINASE_ATP"/>
    <property type="match status" value="1"/>
</dbReference>
<dbReference type="PANTHER" id="PTHR32099">
    <property type="entry name" value="CYSTEINE-RICH REPEAT SECRETORY PROTEIN"/>
    <property type="match status" value="1"/>
</dbReference>